<protein>
    <submittedName>
        <fullName evidence="2">Uncharacterized protein</fullName>
    </submittedName>
</protein>
<dbReference type="RefSeq" id="WP_222977935.1">
    <property type="nucleotide sequence ID" value="NZ_JAINVZ010000008.1"/>
</dbReference>
<evidence type="ECO:0000313" key="3">
    <source>
        <dbReference type="Proteomes" id="UP001198565"/>
    </source>
</evidence>
<dbReference type="Proteomes" id="UP001198565">
    <property type="component" value="Unassembled WGS sequence"/>
</dbReference>
<gene>
    <name evidence="2" type="ORF">K7472_14585</name>
</gene>
<keyword evidence="3" id="KW-1185">Reference proteome</keyword>
<evidence type="ECO:0000313" key="2">
    <source>
        <dbReference type="EMBL" id="MBY8886076.1"/>
    </source>
</evidence>
<feature type="compositionally biased region" description="Polar residues" evidence="1">
    <location>
        <begin position="60"/>
        <end position="76"/>
    </location>
</feature>
<accession>A0ABS7QSA8</accession>
<organism evidence="2 3">
    <name type="scientific">Streptantibioticus parmotrematis</name>
    <dbReference type="NCBI Taxonomy" id="2873249"/>
    <lineage>
        <taxon>Bacteria</taxon>
        <taxon>Bacillati</taxon>
        <taxon>Actinomycetota</taxon>
        <taxon>Actinomycetes</taxon>
        <taxon>Kitasatosporales</taxon>
        <taxon>Streptomycetaceae</taxon>
        <taxon>Streptantibioticus</taxon>
    </lineage>
</organism>
<dbReference type="EMBL" id="JAINVZ010000008">
    <property type="protein sequence ID" value="MBY8886076.1"/>
    <property type="molecule type" value="Genomic_DNA"/>
</dbReference>
<sequence length="76" mass="8686">MAQPRHDWWLSRIVDTVIDETRVVVDETLDRVRDAEHDIRRGLTRLVEGERHHHPGHPDSSASQATSPTDDQQPTG</sequence>
<reference evidence="2 3" key="1">
    <citation type="submission" date="2021-08" db="EMBL/GenBank/DDBJ databases">
        <title>Streptomyces sp. PTM05 isolated from lichen.</title>
        <authorList>
            <person name="Somphong A."/>
            <person name="Phongsopitanun W."/>
            <person name="Tanasupawat S."/>
        </authorList>
    </citation>
    <scope>NUCLEOTIDE SEQUENCE [LARGE SCALE GENOMIC DNA]</scope>
    <source>
        <strain evidence="2 3">Ptm05</strain>
    </source>
</reference>
<feature type="region of interest" description="Disordered" evidence="1">
    <location>
        <begin position="43"/>
        <end position="76"/>
    </location>
</feature>
<name>A0ABS7QSA8_9ACTN</name>
<evidence type="ECO:0000256" key="1">
    <source>
        <dbReference type="SAM" id="MobiDB-lite"/>
    </source>
</evidence>
<comment type="caution">
    <text evidence="2">The sequence shown here is derived from an EMBL/GenBank/DDBJ whole genome shotgun (WGS) entry which is preliminary data.</text>
</comment>
<proteinExistence type="predicted"/>